<dbReference type="InterPro" id="IPR023171">
    <property type="entry name" value="Na/H_antiporter_dom_sf"/>
</dbReference>
<evidence type="ECO:0000256" key="1">
    <source>
        <dbReference type="ARBA" id="ARBA00004429"/>
    </source>
</evidence>
<feature type="transmembrane region" description="Helical" evidence="6">
    <location>
        <begin position="145"/>
        <end position="167"/>
    </location>
</feature>
<keyword evidence="6" id="KW-0050">Antiport</keyword>
<dbReference type="GO" id="GO:0005886">
    <property type="term" value="C:plasma membrane"/>
    <property type="evidence" value="ECO:0007669"/>
    <property type="project" value="UniProtKB-SubCell"/>
</dbReference>
<dbReference type="PANTHER" id="PTHR30341:SF0">
    <property type="entry name" value="NA(+)_H(+) ANTIPORTER NHAA"/>
    <property type="match status" value="1"/>
</dbReference>
<keyword evidence="6" id="KW-0915">Sodium</keyword>
<dbReference type="Proteomes" id="UP000038083">
    <property type="component" value="Unassembled WGS sequence"/>
</dbReference>
<gene>
    <name evidence="6 7" type="primary">nhaA</name>
    <name evidence="7" type="ORF">CCYN74_460008</name>
</gene>
<keyword evidence="4 6" id="KW-1133">Transmembrane helix</keyword>
<dbReference type="AlphaFoldDB" id="A0A0B7HPT4"/>
<dbReference type="PANTHER" id="PTHR30341">
    <property type="entry name" value="SODIUM ION/PROTON ANTIPORTER NHAA-RELATED"/>
    <property type="match status" value="1"/>
</dbReference>
<keyword evidence="6" id="KW-0813">Transport</keyword>
<organism evidence="7 8">
    <name type="scientific">Capnocytophaga cynodegmi</name>
    <dbReference type="NCBI Taxonomy" id="28189"/>
    <lineage>
        <taxon>Bacteria</taxon>
        <taxon>Pseudomonadati</taxon>
        <taxon>Bacteroidota</taxon>
        <taxon>Flavobacteriia</taxon>
        <taxon>Flavobacteriales</taxon>
        <taxon>Flavobacteriaceae</taxon>
        <taxon>Capnocytophaga</taxon>
    </lineage>
</organism>
<dbReference type="Gene3D" id="1.20.1530.10">
    <property type="entry name" value="Na+/H+ antiporter like domain"/>
    <property type="match status" value="1"/>
</dbReference>
<feature type="transmembrane region" description="Helical" evidence="6">
    <location>
        <begin position="354"/>
        <end position="375"/>
    </location>
</feature>
<keyword evidence="6" id="KW-0739">Sodium transport</keyword>
<comment type="function">
    <text evidence="6">Na(+)/H(+) antiporter that extrudes sodium in exchange for external protons.</text>
</comment>
<feature type="transmembrane region" description="Helical" evidence="6">
    <location>
        <begin position="202"/>
        <end position="232"/>
    </location>
</feature>
<feature type="transmembrane region" description="Helical" evidence="6">
    <location>
        <begin position="121"/>
        <end position="138"/>
    </location>
</feature>
<comment type="catalytic activity">
    <reaction evidence="6">
        <text>Na(+)(in) + 2 H(+)(out) = Na(+)(out) + 2 H(+)(in)</text>
        <dbReference type="Rhea" id="RHEA:29251"/>
        <dbReference type="ChEBI" id="CHEBI:15378"/>
        <dbReference type="ChEBI" id="CHEBI:29101"/>
    </reaction>
</comment>
<sequence length="383" mass="41593">MKQTRLFKDFFNSEKAGGVVLIICTVVSLLVANSSFGDEYLGFWHTSFQGHSIAHWVNDGLMAIFFLLIGLELEREVYKGELSNIKDALLPIFGALGGILLPAGIYLLFNFGTETQSGAGIPMATDIAFALGILALLGSRVPVSLKVFLTALAVIDDLGAIIIIAIFYTKELFLSNLFIALGIFAFLLVLNRLKVRNLIPYIIGGVVMWYFMLHSGVHATITGVLLAFAIPFGNGDEKSTSYLLQHFLHKPVAFVILPIFALANTAILFNGNISETLTENYSLGILLGLVLGKPLGIFLLTYLAVTFGFCKLPSELNWKSIFGVGLLGGIGFTMSIFITLLAFDNELIINNAKLIILISSLLAGSLGFVTLKLSLKARNTIEE</sequence>
<dbReference type="NCBIfam" id="NF007111">
    <property type="entry name" value="PRK09560.1"/>
    <property type="match status" value="1"/>
</dbReference>
<dbReference type="GO" id="GO:0015385">
    <property type="term" value="F:sodium:proton antiporter activity"/>
    <property type="evidence" value="ECO:0007669"/>
    <property type="project" value="UniProtKB-UniRule"/>
</dbReference>
<comment type="subcellular location">
    <subcellularLocation>
        <location evidence="1">Cell inner membrane</location>
        <topology evidence="1">Multi-pass membrane protein</topology>
    </subcellularLocation>
    <subcellularLocation>
        <location evidence="6">Cell membrane</location>
        <topology evidence="6">Multi-pass membrane protein</topology>
    </subcellularLocation>
</comment>
<evidence type="ECO:0000256" key="3">
    <source>
        <dbReference type="ARBA" id="ARBA00022692"/>
    </source>
</evidence>
<dbReference type="GO" id="GO:0006885">
    <property type="term" value="P:regulation of pH"/>
    <property type="evidence" value="ECO:0007669"/>
    <property type="project" value="UniProtKB-UniRule"/>
</dbReference>
<evidence type="ECO:0000313" key="7">
    <source>
        <dbReference type="EMBL" id="CEN40804.1"/>
    </source>
</evidence>
<dbReference type="HAMAP" id="MF_01844">
    <property type="entry name" value="NhaA"/>
    <property type="match status" value="1"/>
</dbReference>
<comment type="similarity">
    <text evidence="6">Belongs to the NhaA Na(+)/H(+) (TC 2.A.33) antiporter family.</text>
</comment>
<evidence type="ECO:0000256" key="6">
    <source>
        <dbReference type="HAMAP-Rule" id="MF_01844"/>
    </source>
</evidence>
<keyword evidence="2 6" id="KW-1003">Cell membrane</keyword>
<feature type="transmembrane region" description="Helical" evidence="6">
    <location>
        <begin position="53"/>
        <end position="73"/>
    </location>
</feature>
<keyword evidence="6" id="KW-0406">Ion transport</keyword>
<dbReference type="NCBIfam" id="NF007112">
    <property type="entry name" value="PRK09561.1"/>
    <property type="match status" value="1"/>
</dbReference>
<dbReference type="Pfam" id="PF06965">
    <property type="entry name" value="Na_H_antiport_1"/>
    <property type="match status" value="1"/>
</dbReference>
<name>A0A0B7HPT4_9FLAO</name>
<reference evidence="7 8" key="1">
    <citation type="submission" date="2015-01" db="EMBL/GenBank/DDBJ databases">
        <authorList>
            <person name="MANFREDI Pablo"/>
        </authorList>
    </citation>
    <scope>NUCLEOTIDE SEQUENCE [LARGE SCALE GENOMIC DNA]</scope>
    <source>
        <strain evidence="7 8">Ccy74</strain>
    </source>
</reference>
<feature type="transmembrane region" description="Helical" evidence="6">
    <location>
        <begin position="283"/>
        <end position="309"/>
    </location>
</feature>
<dbReference type="EMBL" id="CDOG01000041">
    <property type="protein sequence ID" value="CEN40804.1"/>
    <property type="molecule type" value="Genomic_DNA"/>
</dbReference>
<accession>A0A0B7HPT4</accession>
<evidence type="ECO:0000313" key="8">
    <source>
        <dbReference type="Proteomes" id="UP000038083"/>
    </source>
</evidence>
<keyword evidence="5 6" id="KW-0472">Membrane</keyword>
<evidence type="ECO:0000256" key="2">
    <source>
        <dbReference type="ARBA" id="ARBA00022475"/>
    </source>
</evidence>
<keyword evidence="3 6" id="KW-0812">Transmembrane</keyword>
<proteinExistence type="inferred from homology"/>
<feature type="transmembrane region" description="Helical" evidence="6">
    <location>
        <begin position="88"/>
        <end position="109"/>
    </location>
</feature>
<protein>
    <recommendedName>
        <fullName evidence="6">Na(+)/H(+) antiporter NhaA</fullName>
    </recommendedName>
    <alternativeName>
        <fullName evidence="6">Sodium/proton antiporter NhaA</fullName>
    </alternativeName>
</protein>
<feature type="transmembrane region" description="Helical" evidence="6">
    <location>
        <begin position="321"/>
        <end position="342"/>
    </location>
</feature>
<evidence type="ECO:0000256" key="4">
    <source>
        <dbReference type="ARBA" id="ARBA00022989"/>
    </source>
</evidence>
<feature type="transmembrane region" description="Helical" evidence="6">
    <location>
        <begin position="173"/>
        <end position="190"/>
    </location>
</feature>
<feature type="transmembrane region" description="Helical" evidence="6">
    <location>
        <begin position="252"/>
        <end position="271"/>
    </location>
</feature>
<dbReference type="NCBIfam" id="TIGR00773">
    <property type="entry name" value="NhaA"/>
    <property type="match status" value="1"/>
</dbReference>
<dbReference type="RefSeq" id="WP_018279451.1">
    <property type="nucleotide sequence ID" value="NZ_CDOF01000054.1"/>
</dbReference>
<evidence type="ECO:0000256" key="5">
    <source>
        <dbReference type="ARBA" id="ARBA00023136"/>
    </source>
</evidence>
<dbReference type="OrthoDB" id="9808135at2"/>
<dbReference type="InterPro" id="IPR004670">
    <property type="entry name" value="NhaA"/>
</dbReference>